<dbReference type="Proteomes" id="UP000515561">
    <property type="component" value="Chromosome"/>
</dbReference>
<accession>A0A6S6QXP0</accession>
<dbReference type="KEGG" id="acel:acsn021_35420"/>
<evidence type="ECO:0000313" key="2">
    <source>
        <dbReference type="Proteomes" id="UP000515561"/>
    </source>
</evidence>
<evidence type="ECO:0000313" key="1">
    <source>
        <dbReference type="EMBL" id="BCJ95973.1"/>
    </source>
</evidence>
<name>A0A6S6QXP0_9FIRM</name>
<dbReference type="EMBL" id="AP023367">
    <property type="protein sequence ID" value="BCJ95973.1"/>
    <property type="molecule type" value="Genomic_DNA"/>
</dbReference>
<protein>
    <submittedName>
        <fullName evidence="1">Uncharacterized protein</fullName>
    </submittedName>
</protein>
<reference evidence="1 2" key="1">
    <citation type="journal article" date="2016" name="Int. J. Syst. Evol. Microbiol.">
        <title>Descriptions of Anaerotaenia torta gen. nov., sp. nov. and Anaerocolumna cellulosilytica gen. nov., sp. nov. isolated from a methanogenic reactor of cattle waste.</title>
        <authorList>
            <person name="Uek A."/>
            <person name="Ohtaki Y."/>
            <person name="Kaku N."/>
            <person name="Ueki K."/>
        </authorList>
    </citation>
    <scope>NUCLEOTIDE SEQUENCE [LARGE SCALE GENOMIC DNA]</scope>
    <source>
        <strain evidence="1 2">SN021</strain>
    </source>
</reference>
<proteinExistence type="predicted"/>
<dbReference type="PANTHER" id="PTHR36833:SF1">
    <property type="entry name" value="INTEGRAL MEMBRANE TRANSPORT PROTEIN"/>
    <property type="match status" value="1"/>
</dbReference>
<organism evidence="1 2">
    <name type="scientific">Anaerocolumna cellulosilytica</name>
    <dbReference type="NCBI Taxonomy" id="433286"/>
    <lineage>
        <taxon>Bacteria</taxon>
        <taxon>Bacillati</taxon>
        <taxon>Bacillota</taxon>
        <taxon>Clostridia</taxon>
        <taxon>Lachnospirales</taxon>
        <taxon>Lachnospiraceae</taxon>
        <taxon>Anaerocolumna</taxon>
    </lineage>
</organism>
<sequence length="264" mass="29509">MLMEARNQLKVILLSVKYNIMREMTNRTTFVTNIFFMILNNSTFIVQWLILFRLKNNVGGYAFDEVMTLWGFGASTFGIAHIFFRKAFELPDLIINGKLDAFLVQPKSVLLGVITSATSTSAIGDVIYGYIILVVFNFSIRNLCFFTLFTITGGIILTAFAVITGSLSFWLVRADILSNNLMNVMVSVSTYPDGIFKGIVRLLLYTVIPTGFAVYLPVRLMVRFRLDLLLGVLGFTAAICSLAGLIFYKGLKRYASSSLMSARI</sequence>
<dbReference type="InterPro" id="IPR010390">
    <property type="entry name" value="ABC-2_transporter-like"/>
</dbReference>
<dbReference type="AlphaFoldDB" id="A0A6S6QXP0"/>
<gene>
    <name evidence="1" type="ORF">acsn021_35420</name>
</gene>
<dbReference type="RefSeq" id="WP_184092361.1">
    <property type="nucleotide sequence ID" value="NZ_AP023367.1"/>
</dbReference>
<dbReference type="PANTHER" id="PTHR36833">
    <property type="entry name" value="SLR0610 PROTEIN-RELATED"/>
    <property type="match status" value="1"/>
</dbReference>
<keyword evidence="2" id="KW-1185">Reference proteome</keyword>
<dbReference type="Pfam" id="PF06182">
    <property type="entry name" value="ABC2_membrane_6"/>
    <property type="match status" value="1"/>
</dbReference>